<sequence length="138" mass="14797">MRKFLQNIYRKPKEVRDNYALVTAGVFTMVVCVFWVTARLQAPINGDLIVSDSISPFATLIKKSKEQLAALKAASTEEPIVDQGAPTPAATTTAANLILTEEDKATASAKASSTATSSQEVQYKEVLIGTTTATTTEQ</sequence>
<proteinExistence type="predicted"/>
<gene>
    <name evidence="2" type="ORF">A3G90_02285</name>
</gene>
<comment type="caution">
    <text evidence="2">The sequence shown here is derived from an EMBL/GenBank/DDBJ whole genome shotgun (WGS) entry which is preliminary data.</text>
</comment>
<dbReference type="Proteomes" id="UP000177325">
    <property type="component" value="Unassembled WGS sequence"/>
</dbReference>
<reference evidence="2 3" key="1">
    <citation type="journal article" date="2016" name="Nat. Commun.">
        <title>Thousands of microbial genomes shed light on interconnected biogeochemical processes in an aquifer system.</title>
        <authorList>
            <person name="Anantharaman K."/>
            <person name="Brown C.T."/>
            <person name="Hug L.A."/>
            <person name="Sharon I."/>
            <person name="Castelle C.J."/>
            <person name="Probst A.J."/>
            <person name="Thomas B.C."/>
            <person name="Singh A."/>
            <person name="Wilkins M.J."/>
            <person name="Karaoz U."/>
            <person name="Brodie E.L."/>
            <person name="Williams K.H."/>
            <person name="Hubbard S.S."/>
            <person name="Banfield J.F."/>
        </authorList>
    </citation>
    <scope>NUCLEOTIDE SEQUENCE [LARGE SCALE GENOMIC DNA]</scope>
</reference>
<protein>
    <submittedName>
        <fullName evidence="2">Uncharacterized protein</fullName>
    </submittedName>
</protein>
<dbReference type="AlphaFoldDB" id="A0A1F6FG95"/>
<organism evidence="2 3">
    <name type="scientific">Candidatus Kaiserbacteria bacterium RIFCSPLOWO2_12_FULL_45_26</name>
    <dbReference type="NCBI Taxonomy" id="1798525"/>
    <lineage>
        <taxon>Bacteria</taxon>
        <taxon>Candidatus Kaiseribacteriota</taxon>
    </lineage>
</organism>
<dbReference type="STRING" id="1798525.A3G90_02285"/>
<evidence type="ECO:0000256" key="1">
    <source>
        <dbReference type="SAM" id="Phobius"/>
    </source>
</evidence>
<keyword evidence="1" id="KW-1133">Transmembrane helix</keyword>
<name>A0A1F6FG95_9BACT</name>
<dbReference type="EMBL" id="MFMM01000001">
    <property type="protein sequence ID" value="OGG84880.1"/>
    <property type="molecule type" value="Genomic_DNA"/>
</dbReference>
<keyword evidence="1" id="KW-0472">Membrane</keyword>
<evidence type="ECO:0000313" key="3">
    <source>
        <dbReference type="Proteomes" id="UP000177325"/>
    </source>
</evidence>
<evidence type="ECO:0000313" key="2">
    <source>
        <dbReference type="EMBL" id="OGG84880.1"/>
    </source>
</evidence>
<feature type="transmembrane region" description="Helical" evidence="1">
    <location>
        <begin position="20"/>
        <end position="38"/>
    </location>
</feature>
<keyword evidence="1" id="KW-0812">Transmembrane</keyword>
<accession>A0A1F6FG95</accession>